<dbReference type="InterPro" id="IPR009057">
    <property type="entry name" value="Homeodomain-like_sf"/>
</dbReference>
<dbReference type="Pfam" id="PF14525">
    <property type="entry name" value="AraC_binding_2"/>
    <property type="match status" value="1"/>
</dbReference>
<dbReference type="PANTHER" id="PTHR46796">
    <property type="entry name" value="HTH-TYPE TRANSCRIPTIONAL ACTIVATOR RHAS-RELATED"/>
    <property type="match status" value="1"/>
</dbReference>
<keyword evidence="7" id="KW-1185">Reference proteome</keyword>
<organism evidence="6 7">
    <name type="scientific">Hoeflea alexandrii</name>
    <dbReference type="NCBI Taxonomy" id="288436"/>
    <lineage>
        <taxon>Bacteria</taxon>
        <taxon>Pseudomonadati</taxon>
        <taxon>Pseudomonadota</taxon>
        <taxon>Alphaproteobacteria</taxon>
        <taxon>Hyphomicrobiales</taxon>
        <taxon>Rhizobiaceae</taxon>
        <taxon>Hoeflea</taxon>
    </lineage>
</organism>
<gene>
    <name evidence="6" type="ORF">GTW23_03195</name>
</gene>
<evidence type="ECO:0000259" key="5">
    <source>
        <dbReference type="PROSITE" id="PS01124"/>
    </source>
</evidence>
<keyword evidence="1" id="KW-0805">Transcription regulation</keyword>
<dbReference type="PROSITE" id="PS01124">
    <property type="entry name" value="HTH_ARAC_FAMILY_2"/>
    <property type="match status" value="1"/>
</dbReference>
<keyword evidence="2" id="KW-0238">DNA-binding</keyword>
<evidence type="ECO:0000313" key="7">
    <source>
        <dbReference type="Proteomes" id="UP001320715"/>
    </source>
</evidence>
<dbReference type="Proteomes" id="UP001320715">
    <property type="component" value="Unassembled WGS sequence"/>
</dbReference>
<keyword evidence="3" id="KW-0804">Transcription</keyword>
<protein>
    <submittedName>
        <fullName evidence="6">Helix-turn-helix domain-containing protein</fullName>
    </submittedName>
</protein>
<dbReference type="InterPro" id="IPR018060">
    <property type="entry name" value="HTH_AraC"/>
</dbReference>
<dbReference type="InterPro" id="IPR018062">
    <property type="entry name" value="HTH_AraC-typ_CS"/>
</dbReference>
<dbReference type="Pfam" id="PF12833">
    <property type="entry name" value="HTH_18"/>
    <property type="match status" value="1"/>
</dbReference>
<dbReference type="InterPro" id="IPR020449">
    <property type="entry name" value="Tscrpt_reg_AraC-type_HTH"/>
</dbReference>
<evidence type="ECO:0000256" key="2">
    <source>
        <dbReference type="ARBA" id="ARBA00023125"/>
    </source>
</evidence>
<dbReference type="Gene3D" id="1.10.10.60">
    <property type="entry name" value="Homeodomain-like"/>
    <property type="match status" value="1"/>
</dbReference>
<proteinExistence type="predicted"/>
<accession>A0ABT1CLT9</accession>
<dbReference type="RefSeq" id="WP_252914589.1">
    <property type="nucleotide sequence ID" value="NZ_JAAAML010000001.1"/>
</dbReference>
<feature type="region of interest" description="Disordered" evidence="4">
    <location>
        <begin position="215"/>
        <end position="237"/>
    </location>
</feature>
<evidence type="ECO:0000313" key="6">
    <source>
        <dbReference type="EMBL" id="MCO6407169.1"/>
    </source>
</evidence>
<dbReference type="SUPFAM" id="SSF46689">
    <property type="entry name" value="Homeodomain-like"/>
    <property type="match status" value="1"/>
</dbReference>
<name>A0ABT1CLT9_9HYPH</name>
<reference evidence="6 7" key="1">
    <citation type="submission" date="2020-01" db="EMBL/GenBank/DDBJ databases">
        <title>Genomes of bacteria type strains.</title>
        <authorList>
            <person name="Chen J."/>
            <person name="Zhu S."/>
            <person name="Yang J."/>
        </authorList>
    </citation>
    <scope>NUCLEOTIDE SEQUENCE [LARGE SCALE GENOMIC DNA]</scope>
    <source>
        <strain evidence="6 7">DSM 16655</strain>
    </source>
</reference>
<evidence type="ECO:0000256" key="4">
    <source>
        <dbReference type="SAM" id="MobiDB-lite"/>
    </source>
</evidence>
<dbReference type="SMART" id="SM00342">
    <property type="entry name" value="HTH_ARAC"/>
    <property type="match status" value="1"/>
</dbReference>
<sequence>MDQGEQTWSETAQPAGPRIWRTSEVAASDAFDYYREGICSAFMPLRPELDRSLRHSFRATHYAYGIGAGTLNLVTAQSHLVQKGAAEIAASAEDCYYLNLQISGECRIAQNGADILLGPGDVGLFDSARVFSLHHERFPELKVASLMLPKQAMATGTAGGPGRTPELVSRHPVYGRLIAEAMQTLVETAAAGAHTDLEDLQMLIASLVELAGRPVSGPDSLPGRSPTTWKSARPDDSPRSAAHLLRIKRIIRARCTTPGYSVAACAAEAGLSERYIHRLFSGDEDSFGTYLINQRLNAATRMLRHPGSAHLPLATIAIEAGFTDPSHFTRTFRTRHGMTPGEWRRRG</sequence>
<dbReference type="PRINTS" id="PR00032">
    <property type="entry name" value="HTHARAC"/>
</dbReference>
<evidence type="ECO:0000256" key="1">
    <source>
        <dbReference type="ARBA" id="ARBA00023015"/>
    </source>
</evidence>
<feature type="domain" description="HTH araC/xylS-type" evidence="5">
    <location>
        <begin position="245"/>
        <end position="346"/>
    </location>
</feature>
<dbReference type="InterPro" id="IPR035418">
    <property type="entry name" value="AraC-bd_2"/>
</dbReference>
<dbReference type="PANTHER" id="PTHR46796:SF6">
    <property type="entry name" value="ARAC SUBFAMILY"/>
    <property type="match status" value="1"/>
</dbReference>
<dbReference type="InterPro" id="IPR050204">
    <property type="entry name" value="AraC_XylS_family_regulators"/>
</dbReference>
<dbReference type="EMBL" id="JAAAML010000001">
    <property type="protein sequence ID" value="MCO6407169.1"/>
    <property type="molecule type" value="Genomic_DNA"/>
</dbReference>
<evidence type="ECO:0000256" key="3">
    <source>
        <dbReference type="ARBA" id="ARBA00023163"/>
    </source>
</evidence>
<comment type="caution">
    <text evidence="6">The sequence shown here is derived from an EMBL/GenBank/DDBJ whole genome shotgun (WGS) entry which is preliminary data.</text>
</comment>
<dbReference type="PROSITE" id="PS00041">
    <property type="entry name" value="HTH_ARAC_FAMILY_1"/>
    <property type="match status" value="1"/>
</dbReference>